<feature type="domain" description="HTH psq-type" evidence="1">
    <location>
        <begin position="136"/>
        <end position="170"/>
    </location>
</feature>
<dbReference type="Pfam" id="PF05225">
    <property type="entry name" value="HTH_psq"/>
    <property type="match status" value="1"/>
</dbReference>
<comment type="caution">
    <text evidence="2">The sequence shown here is derived from an EMBL/GenBank/DDBJ whole genome shotgun (WGS) entry which is preliminary data.</text>
</comment>
<name>A0A6L5X2Y9_9FIRM</name>
<evidence type="ECO:0000259" key="1">
    <source>
        <dbReference type="Pfam" id="PF05225"/>
    </source>
</evidence>
<protein>
    <recommendedName>
        <fullName evidence="1">HTH psq-type domain-containing protein</fullName>
    </recommendedName>
</protein>
<proteinExistence type="predicted"/>
<dbReference type="AlphaFoldDB" id="A0A6L5X2Y9"/>
<dbReference type="Proteomes" id="UP000481852">
    <property type="component" value="Unassembled WGS sequence"/>
</dbReference>
<accession>A0A6L5X2Y9</accession>
<keyword evidence="3" id="KW-1185">Reference proteome</keyword>
<dbReference type="InterPro" id="IPR007889">
    <property type="entry name" value="HTH_Psq"/>
</dbReference>
<evidence type="ECO:0000313" key="3">
    <source>
        <dbReference type="Proteomes" id="UP000481852"/>
    </source>
</evidence>
<organism evidence="2 3">
    <name type="scientific">Porcincola intestinalis</name>
    <dbReference type="NCBI Taxonomy" id="2606632"/>
    <lineage>
        <taxon>Bacteria</taxon>
        <taxon>Bacillati</taxon>
        <taxon>Bacillota</taxon>
        <taxon>Clostridia</taxon>
        <taxon>Lachnospirales</taxon>
        <taxon>Lachnospiraceae</taxon>
        <taxon>Porcincola</taxon>
    </lineage>
</organism>
<evidence type="ECO:0000313" key="2">
    <source>
        <dbReference type="EMBL" id="MSS13877.1"/>
    </source>
</evidence>
<sequence length="180" mass="20915">MVTNLMEIPETGLQTIDSEVHRKRGRPRKLTSSSKVDPHILKEAVKKVKTMSKEYANGDLQSDVWYYQTHRPRLLRNAEIAEDAEDGRITYNVQRVAGMTADDQRAIHRYKTSKEEIFFLRKAVMEIQDKDLRETAVDMILHGIGCAQLTQKYGISERALYKRKRKIVEHLASSMTYLFE</sequence>
<dbReference type="GO" id="GO:0003677">
    <property type="term" value="F:DNA binding"/>
    <property type="evidence" value="ECO:0007669"/>
    <property type="project" value="InterPro"/>
</dbReference>
<reference evidence="2 3" key="1">
    <citation type="submission" date="2019-08" db="EMBL/GenBank/DDBJ databases">
        <title>In-depth cultivation of the pig gut microbiome towards novel bacterial diversity and tailored functional studies.</title>
        <authorList>
            <person name="Wylensek D."/>
            <person name="Hitch T.C.A."/>
            <person name="Clavel T."/>
        </authorList>
    </citation>
    <scope>NUCLEOTIDE SEQUENCE [LARGE SCALE GENOMIC DNA]</scope>
    <source>
        <strain evidence="2 3">Oil+RF-744-WCA-WT-11</strain>
    </source>
</reference>
<gene>
    <name evidence="2" type="ORF">FYJ35_02265</name>
</gene>
<dbReference type="EMBL" id="VULZ01000002">
    <property type="protein sequence ID" value="MSS13877.1"/>
    <property type="molecule type" value="Genomic_DNA"/>
</dbReference>